<dbReference type="GO" id="GO:0008422">
    <property type="term" value="F:beta-glucosidase activity"/>
    <property type="evidence" value="ECO:0007669"/>
    <property type="project" value="TreeGrafter"/>
</dbReference>
<dbReference type="SUPFAM" id="SSF51445">
    <property type="entry name" value="(Trans)glycosidases"/>
    <property type="match status" value="1"/>
</dbReference>
<dbReference type="PANTHER" id="PTHR10353:SF53">
    <property type="entry name" value="BETA-1,4-GLUCOSIDASE (EUROFUNG)"/>
    <property type="match status" value="1"/>
</dbReference>
<keyword evidence="2" id="KW-0732">Signal</keyword>
<evidence type="ECO:0000313" key="3">
    <source>
        <dbReference type="EMBL" id="KAF3805955.1"/>
    </source>
</evidence>
<dbReference type="InterPro" id="IPR017853">
    <property type="entry name" value="GH"/>
</dbReference>
<evidence type="ECO:0000256" key="1">
    <source>
        <dbReference type="RuleBase" id="RU003690"/>
    </source>
</evidence>
<dbReference type="PANTHER" id="PTHR10353">
    <property type="entry name" value="GLYCOSYL HYDROLASE"/>
    <property type="match status" value="1"/>
</dbReference>
<protein>
    <submittedName>
        <fullName evidence="3">Raucaffricine-O-beta-D-glucosidase</fullName>
    </submittedName>
</protein>
<dbReference type="GO" id="GO:0005975">
    <property type="term" value="P:carbohydrate metabolic process"/>
    <property type="evidence" value="ECO:0007669"/>
    <property type="project" value="InterPro"/>
</dbReference>
<dbReference type="Proteomes" id="UP000613401">
    <property type="component" value="Unassembled WGS sequence"/>
</dbReference>
<accession>A0A8H4FKZ5</accession>
<evidence type="ECO:0000256" key="2">
    <source>
        <dbReference type="SAM" id="SignalP"/>
    </source>
</evidence>
<gene>
    <name evidence="3" type="ORF">GCG54_00013629</name>
</gene>
<keyword evidence="4" id="KW-1185">Reference proteome</keyword>
<comment type="similarity">
    <text evidence="1">Belongs to the glycosyl hydrolase 1 family.</text>
</comment>
<dbReference type="Pfam" id="PF00232">
    <property type="entry name" value="Glyco_hydro_1"/>
    <property type="match status" value="1"/>
</dbReference>
<dbReference type="GeneID" id="69020745"/>
<name>A0A8H4FKZ5_COLGL</name>
<dbReference type="InterPro" id="IPR001360">
    <property type="entry name" value="Glyco_hydro_1"/>
</dbReference>
<comment type="caution">
    <text evidence="3">The sequence shown here is derived from an EMBL/GenBank/DDBJ whole genome shotgun (WGS) entry which is preliminary data.</text>
</comment>
<reference evidence="3" key="2">
    <citation type="submission" date="2020-03" db="EMBL/GenBank/DDBJ databases">
        <authorList>
            <person name="Fu F.-F."/>
            <person name="Chen J."/>
        </authorList>
    </citation>
    <scope>NUCLEOTIDE SEQUENCE</scope>
    <source>
        <strain evidence="3">Lc1</strain>
    </source>
</reference>
<reference evidence="3" key="1">
    <citation type="journal article" date="2020" name="Phytopathology">
        <title>Genome sequence and comparative analysis of Colletotrichum gloeosporioides isolated from Liriodendron leaves.</title>
        <authorList>
            <person name="Fu F.F."/>
            <person name="Hao Z."/>
            <person name="Wang P."/>
            <person name="Lu Y."/>
            <person name="Xue L.J."/>
            <person name="Wei G."/>
            <person name="Tian Y."/>
            <person name="Baishi H."/>
            <person name="Xu H."/>
            <person name="Shi J."/>
            <person name="Cheng T."/>
            <person name="Wang G."/>
            <person name="Yi Y."/>
            <person name="Chen J."/>
        </authorList>
    </citation>
    <scope>NUCLEOTIDE SEQUENCE</scope>
    <source>
        <strain evidence="3">Lc1</strain>
    </source>
</reference>
<evidence type="ECO:0000313" key="4">
    <source>
        <dbReference type="Proteomes" id="UP000613401"/>
    </source>
</evidence>
<organism evidence="3 4">
    <name type="scientific">Colletotrichum gloeosporioides</name>
    <name type="common">Anthracnose fungus</name>
    <name type="synonym">Glomerella cingulata</name>
    <dbReference type="NCBI Taxonomy" id="474922"/>
    <lineage>
        <taxon>Eukaryota</taxon>
        <taxon>Fungi</taxon>
        <taxon>Dikarya</taxon>
        <taxon>Ascomycota</taxon>
        <taxon>Pezizomycotina</taxon>
        <taxon>Sordariomycetes</taxon>
        <taxon>Hypocreomycetidae</taxon>
        <taxon>Glomerellales</taxon>
        <taxon>Glomerellaceae</taxon>
        <taxon>Colletotrichum</taxon>
        <taxon>Colletotrichum gloeosporioides species complex</taxon>
    </lineage>
</organism>
<feature type="signal peptide" evidence="2">
    <location>
        <begin position="1"/>
        <end position="23"/>
    </location>
</feature>
<dbReference type="Gene3D" id="3.20.20.80">
    <property type="entry name" value="Glycosidases"/>
    <property type="match status" value="1"/>
</dbReference>
<dbReference type="AlphaFoldDB" id="A0A8H4FKZ5"/>
<proteinExistence type="inferred from homology"/>
<dbReference type="EMBL" id="WVTB01000038">
    <property type="protein sequence ID" value="KAF3805955.1"/>
    <property type="molecule type" value="Genomic_DNA"/>
</dbReference>
<feature type="chain" id="PRO_5034019477" evidence="2">
    <location>
        <begin position="24"/>
        <end position="595"/>
    </location>
</feature>
<dbReference type="RefSeq" id="XP_045265114.1">
    <property type="nucleotide sequence ID" value="XM_045413480.1"/>
</dbReference>
<sequence length="595" mass="65888">MPTISPASGVVLALLANISWIAAQSDYQWPAYRPLEYATPVPNPATTSTFALPYSQLSGLIDPRSTTTWDSPDSTPTDHGIEYGNAALSSLWAPIPVSSPPFTTTVSPTPIPSSELIKPPPLPIAPTLSLNDSLKFPADFQWGFAGAALQIEGATKNEGRGPSAWENRMRGNFSSSGENAGPPDIATMNYYLYKQDIARLAAVGVQSYSFSISWSRIVPFGTAGSPINKEAIDHYDDLIDTVISYGMKPVVTLYHFDTPATLQSNTSFFSYDHPDFIDSFVYYAQTVLVHFSDRVGTWYTFNEPTIEPSISGSWVTSRYVLEAHAKVVRWYRDVIKGDALWSMKFDLTDTGFALPLDPSNAPDVAAAVRRNEFTVGYFARPLFLGENPPQSMVETVGDKVPTYTDEELEFFNGTADFFAFDIYTATYHSEPEGGFTACAANPENALYPQCTVPSRTRGLWEANFQGNPDRIAVPAEHVRAMLGFWQATYPTKGGITIAEFGLPAYKAANMSTQHIQNDLAQSNFYVPILAEVLKAINLDGIHVKGLYGWSFLDNWEWGQYNDKYGVQGFNATTQERFYKRAIFDYAGFIQDHMEE</sequence>